<dbReference type="PROSITE" id="PS50075">
    <property type="entry name" value="CARRIER"/>
    <property type="match status" value="1"/>
</dbReference>
<dbReference type="Pfam" id="PF00550">
    <property type="entry name" value="PP-binding"/>
    <property type="match status" value="1"/>
</dbReference>
<dbReference type="GO" id="GO:0009245">
    <property type="term" value="P:lipid A biosynthetic process"/>
    <property type="evidence" value="ECO:0007669"/>
    <property type="project" value="TreeGrafter"/>
</dbReference>
<dbReference type="AlphaFoldDB" id="D0WHZ8"/>
<dbReference type="HOGENOM" id="CLU_108696_5_0_11"/>
<dbReference type="GO" id="GO:0000036">
    <property type="term" value="F:acyl carrier activity"/>
    <property type="evidence" value="ECO:0007669"/>
    <property type="project" value="UniProtKB-UniRule"/>
</dbReference>
<dbReference type="SUPFAM" id="SSF47336">
    <property type="entry name" value="ACP-like"/>
    <property type="match status" value="1"/>
</dbReference>
<evidence type="ECO:0000256" key="6">
    <source>
        <dbReference type="ARBA" id="ARBA00023160"/>
    </source>
</evidence>
<evidence type="ECO:0000256" key="4">
    <source>
        <dbReference type="ARBA" id="ARBA00022832"/>
    </source>
</evidence>
<dbReference type="eggNOG" id="COG0236">
    <property type="taxonomic scope" value="Bacteria"/>
</dbReference>
<gene>
    <name evidence="7 9" type="primary">acpP</name>
    <name evidence="9" type="ORF">HMPREF0762_01470</name>
</gene>
<evidence type="ECO:0000256" key="1">
    <source>
        <dbReference type="ARBA" id="ARBA00022450"/>
    </source>
</evidence>
<dbReference type="Gene3D" id="1.10.1200.10">
    <property type="entry name" value="ACP-like"/>
    <property type="match status" value="1"/>
</dbReference>
<dbReference type="InterPro" id="IPR036736">
    <property type="entry name" value="ACP-like_sf"/>
</dbReference>
<keyword evidence="2 7" id="KW-0444">Lipid biosynthesis</keyword>
<dbReference type="STRING" id="649764.HMPREF0762_01470"/>
<accession>D0WHZ8</accession>
<dbReference type="InterPro" id="IPR003231">
    <property type="entry name" value="ACP"/>
</dbReference>
<keyword evidence="3 7" id="KW-0597">Phosphoprotein</keyword>
<proteinExistence type="inferred from homology"/>
<evidence type="ECO:0000259" key="8">
    <source>
        <dbReference type="PROSITE" id="PS50075"/>
    </source>
</evidence>
<dbReference type="GO" id="GO:0005829">
    <property type="term" value="C:cytosol"/>
    <property type="evidence" value="ECO:0007669"/>
    <property type="project" value="TreeGrafter"/>
</dbReference>
<keyword evidence="10" id="KW-1185">Reference proteome</keyword>
<evidence type="ECO:0000256" key="5">
    <source>
        <dbReference type="ARBA" id="ARBA00023098"/>
    </source>
</evidence>
<dbReference type="GeneID" id="85008389"/>
<sequence length="74" mass="7849">MATLDTLKTVFSDTLDIDPEKVTEDATLDALGIDSLDMTEVVCAIEDELGIEFGEPDGIDTVGQLVGYIDGLNA</sequence>
<evidence type="ECO:0000256" key="3">
    <source>
        <dbReference type="ARBA" id="ARBA00022553"/>
    </source>
</evidence>
<comment type="caution">
    <text evidence="9">The sequence shown here is derived from an EMBL/GenBank/DDBJ whole genome shotgun (WGS) entry which is preliminary data.</text>
</comment>
<dbReference type="UniPathway" id="UPA00094"/>
<dbReference type="PROSITE" id="PS00012">
    <property type="entry name" value="PHOSPHOPANTETHEINE"/>
    <property type="match status" value="1"/>
</dbReference>
<comment type="pathway">
    <text evidence="7">Lipid metabolism; fatty acid biosynthesis.</text>
</comment>
<evidence type="ECO:0000313" key="9">
    <source>
        <dbReference type="EMBL" id="EEZ60665.1"/>
    </source>
</evidence>
<dbReference type="PANTHER" id="PTHR20863:SF76">
    <property type="entry name" value="CARRIER DOMAIN-CONTAINING PROTEIN"/>
    <property type="match status" value="1"/>
</dbReference>
<protein>
    <recommendedName>
        <fullName evidence="7">Acyl carrier protein</fullName>
        <shortName evidence="7">ACP</shortName>
    </recommendedName>
</protein>
<feature type="modified residue" description="O-(pantetheine 4'-phosphoryl)serine" evidence="7">
    <location>
        <position position="35"/>
    </location>
</feature>
<keyword evidence="4 7" id="KW-0276">Fatty acid metabolism</keyword>
<keyword evidence="6 7" id="KW-0275">Fatty acid biosynthesis</keyword>
<evidence type="ECO:0000256" key="2">
    <source>
        <dbReference type="ARBA" id="ARBA00022516"/>
    </source>
</evidence>
<comment type="subcellular location">
    <subcellularLocation>
        <location evidence="7">Cytoplasm</location>
    </subcellularLocation>
</comment>
<keyword evidence="5 7" id="KW-0443">Lipid metabolism</keyword>
<keyword evidence="1 7" id="KW-0596">Phosphopantetheine</keyword>
<comment type="function">
    <text evidence="7">Carrier of the growing fatty acid chain in fatty acid biosynthesis.</text>
</comment>
<dbReference type="GO" id="GO:0000035">
    <property type="term" value="F:acyl binding"/>
    <property type="evidence" value="ECO:0007669"/>
    <property type="project" value="TreeGrafter"/>
</dbReference>
<organism evidence="9 10">
    <name type="scientific">Slackia exigua (strain ATCC 700122 / DSM 15923 / CIP 105133 / JCM 11022 / KCTC 5966 / S-7)</name>
    <dbReference type="NCBI Taxonomy" id="649764"/>
    <lineage>
        <taxon>Bacteria</taxon>
        <taxon>Bacillati</taxon>
        <taxon>Actinomycetota</taxon>
        <taxon>Coriobacteriia</taxon>
        <taxon>Eggerthellales</taxon>
        <taxon>Eggerthellaceae</taxon>
        <taxon>Slackia</taxon>
    </lineage>
</organism>
<dbReference type="PANTHER" id="PTHR20863">
    <property type="entry name" value="ACYL CARRIER PROTEIN"/>
    <property type="match status" value="1"/>
</dbReference>
<reference evidence="9" key="1">
    <citation type="submission" date="2009-10" db="EMBL/GenBank/DDBJ databases">
        <authorList>
            <person name="Weinstock G."/>
            <person name="Sodergren E."/>
            <person name="Clifton S."/>
            <person name="Fulton L."/>
            <person name="Fulton B."/>
            <person name="Courtney L."/>
            <person name="Fronick C."/>
            <person name="Harrison M."/>
            <person name="Strong C."/>
            <person name="Farmer C."/>
            <person name="Delahaunty K."/>
            <person name="Markovic C."/>
            <person name="Hall O."/>
            <person name="Minx P."/>
            <person name="Tomlinson C."/>
            <person name="Mitreva M."/>
            <person name="Nelson J."/>
            <person name="Hou S."/>
            <person name="Wollam A."/>
            <person name="Pepin K.H."/>
            <person name="Johnson M."/>
            <person name="Bhonagiri V."/>
            <person name="Nash W.E."/>
            <person name="Warren W."/>
            <person name="Chinwalla A."/>
            <person name="Mardis E.R."/>
            <person name="Wilson R.K."/>
        </authorList>
    </citation>
    <scope>NUCLEOTIDE SEQUENCE [LARGE SCALE GENOMIC DNA]</scope>
    <source>
        <strain evidence="9">ATCC 700122</strain>
    </source>
</reference>
<dbReference type="Proteomes" id="UP000006001">
    <property type="component" value="Unassembled WGS sequence"/>
</dbReference>
<dbReference type="EMBL" id="ACUX02000016">
    <property type="protein sequence ID" value="EEZ60665.1"/>
    <property type="molecule type" value="Genomic_DNA"/>
</dbReference>
<dbReference type="GO" id="GO:0016020">
    <property type="term" value="C:membrane"/>
    <property type="evidence" value="ECO:0007669"/>
    <property type="project" value="GOC"/>
</dbReference>
<evidence type="ECO:0000313" key="10">
    <source>
        <dbReference type="Proteomes" id="UP000006001"/>
    </source>
</evidence>
<dbReference type="InterPro" id="IPR006162">
    <property type="entry name" value="Ppantetheine_attach_site"/>
</dbReference>
<keyword evidence="7" id="KW-0963">Cytoplasm</keyword>
<comment type="similarity">
    <text evidence="7">Belongs to the acyl carrier protein (ACP) family.</text>
</comment>
<dbReference type="HAMAP" id="MF_01217">
    <property type="entry name" value="Acyl_carrier"/>
    <property type="match status" value="1"/>
</dbReference>
<dbReference type="InterPro" id="IPR009081">
    <property type="entry name" value="PP-bd_ACP"/>
</dbReference>
<name>D0WHZ8_SLAES</name>
<dbReference type="RefSeq" id="WP_006362729.1">
    <property type="nucleotide sequence ID" value="NZ_GG700631.1"/>
</dbReference>
<dbReference type="OrthoDB" id="9806381at2"/>
<feature type="domain" description="Carrier" evidence="8">
    <location>
        <begin position="1"/>
        <end position="74"/>
    </location>
</feature>
<evidence type="ECO:0000256" key="7">
    <source>
        <dbReference type="HAMAP-Rule" id="MF_01217"/>
    </source>
</evidence>
<comment type="PTM">
    <text evidence="7">4'-phosphopantetheine is transferred from CoA to a specific serine of apo-ACP by AcpS. This modification is essential for activity because fatty acids are bound in thioester linkage to the sulfhydryl of the prosthetic group.</text>
</comment>